<accession>A0AAW8NBQ9</accession>
<sequence length="584" mass="62481">MTKSMFIPGLGAPGTLHDQPRIRCHCIIGSFQGGSMSKTIPQASKRSRAWIWLIVIGPILSLIGLITGFASAGSACRSVVVPKEGLVKSYGTLQGMGGKERTCESVMDTVAVPTWTFIVLGLVLFLTGILVRSATRKRAYIAGEHRPTKQGVNRRSILQGAVAFFATALAGAAPAYANGNVRYVSASGSDSNPGSVTAPWRTLAKVRSAMASGDLQRGSTVLFKRGDDFYGSIHMPSLIGSSGTLTIGAYGEGARPRLLGYKVSKAAWTQYSGNIWKLNIAANSGQYSGNTSEASTNVGFLKAAGMIHGRKRWAISELAADWEFFSDSTYVYVRLGVNPGAGVAISVQRDILRLASHTTVQDLYLGGTGAHGVTTGGKNVVIQRNEIEWIGGSALSGTTRYGNGVELYVGAARVMIRENIIRQTYDVALSAQGTGTAGWTDITWESNRLENCNMSLELWGKGGGTGFLRCRFINNTCIDAGYSWAALIRSDRDGKGTHLLTYSMEVPVDVEITGNSFLGARDNYTRNSGDRQIPAGIITHRNTIKLGAGKKIAYGVENPETSEQAAQWQARTGREQASVFAVSY</sequence>
<feature type="transmembrane region" description="Helical" evidence="1">
    <location>
        <begin position="115"/>
        <end position="135"/>
    </location>
</feature>
<dbReference type="Proteomes" id="UP001262032">
    <property type="component" value="Unassembled WGS sequence"/>
</dbReference>
<evidence type="ECO:0000313" key="3">
    <source>
        <dbReference type="Proteomes" id="UP001262032"/>
    </source>
</evidence>
<dbReference type="EMBL" id="JAVDWN010000006">
    <property type="protein sequence ID" value="MDR7164165.1"/>
    <property type="molecule type" value="Genomic_DNA"/>
</dbReference>
<feature type="transmembrane region" description="Helical" evidence="1">
    <location>
        <begin position="156"/>
        <end position="177"/>
    </location>
</feature>
<dbReference type="SUPFAM" id="SSF51126">
    <property type="entry name" value="Pectin lyase-like"/>
    <property type="match status" value="1"/>
</dbReference>
<protein>
    <recommendedName>
        <fullName evidence="4">Right handed beta helix domain-containing protein</fullName>
    </recommendedName>
</protein>
<reference evidence="2" key="1">
    <citation type="submission" date="2023-07" db="EMBL/GenBank/DDBJ databases">
        <title>Sorghum-associated microbial communities from plants grown in Nebraska, USA.</title>
        <authorList>
            <person name="Schachtman D."/>
        </authorList>
    </citation>
    <scope>NUCLEOTIDE SEQUENCE</scope>
    <source>
        <strain evidence="2">BE261</strain>
    </source>
</reference>
<gene>
    <name evidence="2" type="ORF">J2X12_002184</name>
</gene>
<dbReference type="InterPro" id="IPR012334">
    <property type="entry name" value="Pectin_lyas_fold"/>
</dbReference>
<proteinExistence type="predicted"/>
<dbReference type="AlphaFoldDB" id="A0AAW8NBQ9"/>
<dbReference type="RefSeq" id="WP_310258161.1">
    <property type="nucleotide sequence ID" value="NZ_JAVDWN010000006.1"/>
</dbReference>
<evidence type="ECO:0000256" key="1">
    <source>
        <dbReference type="SAM" id="Phobius"/>
    </source>
</evidence>
<name>A0AAW8NBQ9_PSEOX</name>
<keyword evidence="1" id="KW-1133">Transmembrane helix</keyword>
<dbReference type="InterPro" id="IPR011050">
    <property type="entry name" value="Pectin_lyase_fold/virulence"/>
</dbReference>
<dbReference type="Gene3D" id="2.160.20.10">
    <property type="entry name" value="Single-stranded right-handed beta-helix, Pectin lyase-like"/>
    <property type="match status" value="1"/>
</dbReference>
<organism evidence="2 3">
    <name type="scientific">Pseudarthrobacter oxydans</name>
    <name type="common">Arthrobacter oxydans</name>
    <dbReference type="NCBI Taxonomy" id="1671"/>
    <lineage>
        <taxon>Bacteria</taxon>
        <taxon>Bacillati</taxon>
        <taxon>Actinomycetota</taxon>
        <taxon>Actinomycetes</taxon>
        <taxon>Micrococcales</taxon>
        <taxon>Micrococcaceae</taxon>
        <taxon>Pseudarthrobacter</taxon>
    </lineage>
</organism>
<keyword evidence="1" id="KW-0472">Membrane</keyword>
<comment type="caution">
    <text evidence="2">The sequence shown here is derived from an EMBL/GenBank/DDBJ whole genome shotgun (WGS) entry which is preliminary data.</text>
</comment>
<keyword evidence="1" id="KW-0812">Transmembrane</keyword>
<feature type="transmembrane region" description="Helical" evidence="1">
    <location>
        <begin position="50"/>
        <end position="72"/>
    </location>
</feature>
<evidence type="ECO:0008006" key="4">
    <source>
        <dbReference type="Google" id="ProtNLM"/>
    </source>
</evidence>
<evidence type="ECO:0000313" key="2">
    <source>
        <dbReference type="EMBL" id="MDR7164165.1"/>
    </source>
</evidence>